<dbReference type="Pfam" id="PF07841">
    <property type="entry name" value="DM4_12"/>
    <property type="match status" value="1"/>
</dbReference>
<organism evidence="2">
    <name type="scientific">Sipha flava</name>
    <name type="common">yellow sugarcane aphid</name>
    <dbReference type="NCBI Taxonomy" id="143950"/>
    <lineage>
        <taxon>Eukaryota</taxon>
        <taxon>Metazoa</taxon>
        <taxon>Ecdysozoa</taxon>
        <taxon>Arthropoda</taxon>
        <taxon>Hexapoda</taxon>
        <taxon>Insecta</taxon>
        <taxon>Pterygota</taxon>
        <taxon>Neoptera</taxon>
        <taxon>Paraneoptera</taxon>
        <taxon>Hemiptera</taxon>
        <taxon>Sternorrhyncha</taxon>
        <taxon>Aphidomorpha</taxon>
        <taxon>Aphidoidea</taxon>
        <taxon>Aphididae</taxon>
        <taxon>Sipha</taxon>
    </lineage>
</organism>
<dbReference type="EMBL" id="GGMS01006089">
    <property type="protein sequence ID" value="MBY75292.1"/>
    <property type="molecule type" value="Transcribed_RNA"/>
</dbReference>
<keyword evidence="3" id="KW-1185">Reference proteome</keyword>
<dbReference type="CTD" id="41292"/>
<proteinExistence type="predicted"/>
<dbReference type="GeneID" id="112687289"/>
<dbReference type="Proteomes" id="UP000694846">
    <property type="component" value="Unplaced"/>
</dbReference>
<accession>A0A2S2QDL7</accession>
<keyword evidence="1" id="KW-0812">Transmembrane</keyword>
<dbReference type="InterPro" id="IPR006631">
    <property type="entry name" value="DM4_12"/>
</dbReference>
<name>A0A2S2QDL7_9HEMI</name>
<keyword evidence="1" id="KW-1133">Transmembrane helix</keyword>
<feature type="transmembrane region" description="Helical" evidence="1">
    <location>
        <begin position="7"/>
        <end position="24"/>
    </location>
</feature>
<evidence type="ECO:0000313" key="2">
    <source>
        <dbReference type="EMBL" id="MBY75292.1"/>
    </source>
</evidence>
<dbReference type="OrthoDB" id="6356735at2759"/>
<reference evidence="4" key="2">
    <citation type="submission" date="2025-04" db="UniProtKB">
        <authorList>
            <consortium name="RefSeq"/>
        </authorList>
    </citation>
    <scope>IDENTIFICATION</scope>
    <source>
        <tissue evidence="4">Whole body</tissue>
    </source>
</reference>
<protein>
    <submittedName>
        <fullName evidence="4">Uncharacterized protein LOC112687289</fullName>
    </submittedName>
</protein>
<sequence>MAFKSLVYIFVFIHFAVCALPNTFEMPPDGVLPNPVTYFEGVQHENKTNVERPHEARFGYIPSSLGGATTGLGGYQGSSVSGYGSQKIDIGGLIVGAVVGLGILIFIPKILYLLFSTTNLFSAHPVGNSYSGYRRSEEIMSGLNDMVAKFEDSMSKYNINTTACMQKALCTYIQSTEQVKEKSGINNFVDSTVNALTKNSLMNFMIDGSKFKAALEAGKNKECGVTYRQCPFDQNSIYMILRQISNKK</sequence>
<evidence type="ECO:0000256" key="1">
    <source>
        <dbReference type="SAM" id="Phobius"/>
    </source>
</evidence>
<keyword evidence="1" id="KW-0472">Membrane</keyword>
<dbReference type="RefSeq" id="XP_025415702.1">
    <property type="nucleotide sequence ID" value="XM_025559917.1"/>
</dbReference>
<reference evidence="2" key="1">
    <citation type="submission" date="2018-04" db="EMBL/GenBank/DDBJ databases">
        <title>Transcriptome assembly of Sipha flava.</title>
        <authorList>
            <person name="Scully E.D."/>
            <person name="Geib S.M."/>
            <person name="Palmer N.A."/>
            <person name="Koch K."/>
            <person name="Bradshaw J."/>
            <person name="Heng-Moss T."/>
            <person name="Sarath G."/>
        </authorList>
    </citation>
    <scope>NUCLEOTIDE SEQUENCE</scope>
</reference>
<evidence type="ECO:0000313" key="3">
    <source>
        <dbReference type="Proteomes" id="UP000694846"/>
    </source>
</evidence>
<evidence type="ECO:0000313" key="4">
    <source>
        <dbReference type="RefSeq" id="XP_025415702.1"/>
    </source>
</evidence>
<dbReference type="AlphaFoldDB" id="A0A2S2QDL7"/>
<gene>
    <name evidence="4" type="primary">LOC112687289</name>
    <name evidence="2" type="ORF">g.2213</name>
</gene>
<feature type="transmembrane region" description="Helical" evidence="1">
    <location>
        <begin position="90"/>
        <end position="115"/>
    </location>
</feature>